<keyword evidence="1" id="KW-1133">Transmembrane helix</keyword>
<keyword evidence="3" id="KW-1185">Reference proteome</keyword>
<proteinExistence type="predicted"/>
<keyword evidence="1" id="KW-0472">Membrane</keyword>
<keyword evidence="1" id="KW-0812">Transmembrane</keyword>
<name>A0A1R3IY73_COCAP</name>
<dbReference type="Proteomes" id="UP000188268">
    <property type="component" value="Unassembled WGS sequence"/>
</dbReference>
<protein>
    <submittedName>
        <fullName evidence="2">Uncharacterized protein</fullName>
    </submittedName>
</protein>
<accession>A0A1R3IY73</accession>
<feature type="transmembrane region" description="Helical" evidence="1">
    <location>
        <begin position="12"/>
        <end position="30"/>
    </location>
</feature>
<comment type="caution">
    <text evidence="2">The sequence shown here is derived from an EMBL/GenBank/DDBJ whole genome shotgun (WGS) entry which is preliminary data.</text>
</comment>
<dbReference type="PROSITE" id="PS51257">
    <property type="entry name" value="PROKAR_LIPOPROTEIN"/>
    <property type="match status" value="1"/>
</dbReference>
<evidence type="ECO:0000256" key="1">
    <source>
        <dbReference type="SAM" id="Phobius"/>
    </source>
</evidence>
<dbReference type="AlphaFoldDB" id="A0A1R3IY73"/>
<evidence type="ECO:0000313" key="2">
    <source>
        <dbReference type="EMBL" id="OMO87527.1"/>
    </source>
</evidence>
<evidence type="ECO:0000313" key="3">
    <source>
        <dbReference type="Proteomes" id="UP000188268"/>
    </source>
</evidence>
<reference evidence="2 3" key="1">
    <citation type="submission" date="2013-09" db="EMBL/GenBank/DDBJ databases">
        <title>Corchorus capsularis genome sequencing.</title>
        <authorList>
            <person name="Alam M."/>
            <person name="Haque M.S."/>
            <person name="Islam M.S."/>
            <person name="Emdad E.M."/>
            <person name="Islam M.M."/>
            <person name="Ahmed B."/>
            <person name="Halim A."/>
            <person name="Hossen Q.M.M."/>
            <person name="Hossain M.Z."/>
            <person name="Ahmed R."/>
            <person name="Khan M.M."/>
            <person name="Islam R."/>
            <person name="Rashid M.M."/>
            <person name="Khan S.A."/>
            <person name="Rahman M.S."/>
            <person name="Alam M."/>
        </authorList>
    </citation>
    <scope>NUCLEOTIDE SEQUENCE [LARGE SCALE GENOMIC DNA]</scope>
    <source>
        <strain evidence="3">cv. CVL-1</strain>
        <tissue evidence="2">Whole seedling</tissue>
    </source>
</reference>
<dbReference type="EMBL" id="AWWV01009204">
    <property type="protein sequence ID" value="OMO87527.1"/>
    <property type="molecule type" value="Genomic_DNA"/>
</dbReference>
<organism evidence="2 3">
    <name type="scientific">Corchorus capsularis</name>
    <name type="common">Jute</name>
    <dbReference type="NCBI Taxonomy" id="210143"/>
    <lineage>
        <taxon>Eukaryota</taxon>
        <taxon>Viridiplantae</taxon>
        <taxon>Streptophyta</taxon>
        <taxon>Embryophyta</taxon>
        <taxon>Tracheophyta</taxon>
        <taxon>Spermatophyta</taxon>
        <taxon>Magnoliopsida</taxon>
        <taxon>eudicotyledons</taxon>
        <taxon>Gunneridae</taxon>
        <taxon>Pentapetalae</taxon>
        <taxon>rosids</taxon>
        <taxon>malvids</taxon>
        <taxon>Malvales</taxon>
        <taxon>Malvaceae</taxon>
        <taxon>Grewioideae</taxon>
        <taxon>Apeibeae</taxon>
        <taxon>Corchorus</taxon>
    </lineage>
</organism>
<sequence>MADKISTNPVAVVTGAKAGACLFLILSCFTRFTKSRSAGRLCSDSTVDVVSN</sequence>
<dbReference type="Gramene" id="OMO87527">
    <property type="protein sequence ID" value="OMO87527"/>
    <property type="gene ID" value="CCACVL1_08962"/>
</dbReference>
<gene>
    <name evidence="2" type="ORF">CCACVL1_08962</name>
</gene>